<protein>
    <submittedName>
        <fullName evidence="4">DNA-binding response OmpR family regulator</fullName>
    </submittedName>
</protein>
<name>A0A7W7EYT4_9SPHN</name>
<evidence type="ECO:0000259" key="3">
    <source>
        <dbReference type="PROSITE" id="PS50110"/>
    </source>
</evidence>
<dbReference type="SUPFAM" id="SSF52172">
    <property type="entry name" value="CheY-like"/>
    <property type="match status" value="1"/>
</dbReference>
<evidence type="ECO:0000313" key="5">
    <source>
        <dbReference type="Proteomes" id="UP000574769"/>
    </source>
</evidence>
<evidence type="ECO:0000256" key="1">
    <source>
        <dbReference type="ARBA" id="ARBA00022553"/>
    </source>
</evidence>
<evidence type="ECO:0000313" key="4">
    <source>
        <dbReference type="EMBL" id="MBB4618379.1"/>
    </source>
</evidence>
<gene>
    <name evidence="4" type="ORF">GGQ96_002522</name>
</gene>
<organism evidence="4 5">
    <name type="scientific">Sphingomonas abaci</name>
    <dbReference type="NCBI Taxonomy" id="237611"/>
    <lineage>
        <taxon>Bacteria</taxon>
        <taxon>Pseudomonadati</taxon>
        <taxon>Pseudomonadota</taxon>
        <taxon>Alphaproteobacteria</taxon>
        <taxon>Sphingomonadales</taxon>
        <taxon>Sphingomonadaceae</taxon>
        <taxon>Sphingomonas</taxon>
    </lineage>
</organism>
<dbReference type="AlphaFoldDB" id="A0A7W7EYT4"/>
<sequence length="130" mass="13997">MNMHSPPSLSGRRILLVEDESLVAALAEDLLLDAGCEVVLAMRLDEALALAADDEVELGILDVNLGTERSYPVADLLRARGTPFIFATGYGREGLNGGYQDVPVLQKPYRGADLLRSADDALRGSMSSHR</sequence>
<dbReference type="GO" id="GO:0003677">
    <property type="term" value="F:DNA binding"/>
    <property type="evidence" value="ECO:0007669"/>
    <property type="project" value="UniProtKB-KW"/>
</dbReference>
<dbReference type="PANTHER" id="PTHR44591">
    <property type="entry name" value="STRESS RESPONSE REGULATOR PROTEIN 1"/>
    <property type="match status" value="1"/>
</dbReference>
<dbReference type="EMBL" id="JACHNY010000005">
    <property type="protein sequence ID" value="MBB4618379.1"/>
    <property type="molecule type" value="Genomic_DNA"/>
</dbReference>
<dbReference type="SMART" id="SM00448">
    <property type="entry name" value="REC"/>
    <property type="match status" value="1"/>
</dbReference>
<dbReference type="PROSITE" id="PS50110">
    <property type="entry name" value="RESPONSE_REGULATORY"/>
    <property type="match status" value="1"/>
</dbReference>
<dbReference type="Proteomes" id="UP000574769">
    <property type="component" value="Unassembled WGS sequence"/>
</dbReference>
<dbReference type="InterPro" id="IPR001789">
    <property type="entry name" value="Sig_transdc_resp-reg_receiver"/>
</dbReference>
<accession>A0A7W7EYT4</accession>
<keyword evidence="4" id="KW-0238">DNA-binding</keyword>
<comment type="caution">
    <text evidence="4">The sequence shown here is derived from an EMBL/GenBank/DDBJ whole genome shotgun (WGS) entry which is preliminary data.</text>
</comment>
<dbReference type="InterPro" id="IPR011006">
    <property type="entry name" value="CheY-like_superfamily"/>
</dbReference>
<feature type="domain" description="Response regulatory" evidence="3">
    <location>
        <begin position="13"/>
        <end position="122"/>
    </location>
</feature>
<evidence type="ECO:0000256" key="2">
    <source>
        <dbReference type="PROSITE-ProRule" id="PRU00169"/>
    </source>
</evidence>
<proteinExistence type="predicted"/>
<keyword evidence="1 2" id="KW-0597">Phosphoprotein</keyword>
<reference evidence="4 5" key="1">
    <citation type="submission" date="2020-08" db="EMBL/GenBank/DDBJ databases">
        <title>Genomic Encyclopedia of Type Strains, Phase IV (KMG-IV): sequencing the most valuable type-strain genomes for metagenomic binning, comparative biology and taxonomic classification.</title>
        <authorList>
            <person name="Goeker M."/>
        </authorList>
    </citation>
    <scope>NUCLEOTIDE SEQUENCE [LARGE SCALE GENOMIC DNA]</scope>
    <source>
        <strain evidence="4 5">DSM 15867</strain>
    </source>
</reference>
<dbReference type="PANTHER" id="PTHR44591:SF24">
    <property type="entry name" value="PROTEIN-GLUTAMATE METHYLESTERASE_PROTEIN-GLUTAMINE GLUTAMINASE 1"/>
    <property type="match status" value="1"/>
</dbReference>
<keyword evidence="5" id="KW-1185">Reference proteome</keyword>
<dbReference type="GO" id="GO:0000160">
    <property type="term" value="P:phosphorelay signal transduction system"/>
    <property type="evidence" value="ECO:0007669"/>
    <property type="project" value="InterPro"/>
</dbReference>
<dbReference type="InterPro" id="IPR050595">
    <property type="entry name" value="Bact_response_regulator"/>
</dbReference>
<dbReference type="Gene3D" id="3.40.50.2300">
    <property type="match status" value="1"/>
</dbReference>
<dbReference type="Pfam" id="PF00072">
    <property type="entry name" value="Response_reg"/>
    <property type="match status" value="1"/>
</dbReference>
<feature type="modified residue" description="4-aspartylphosphate" evidence="2">
    <location>
        <position position="62"/>
    </location>
</feature>